<evidence type="ECO:0000256" key="11">
    <source>
        <dbReference type="ARBA" id="ARBA00023306"/>
    </source>
</evidence>
<keyword evidence="5" id="KW-0493">Microtubule</keyword>
<evidence type="ECO:0000256" key="8">
    <source>
        <dbReference type="ARBA" id="ARBA00023054"/>
    </source>
</evidence>
<dbReference type="Proteomes" id="UP000694522">
    <property type="component" value="Unplaced"/>
</dbReference>
<protein>
    <recommendedName>
        <fullName evidence="15">MPN domain-containing protein</fullName>
    </recommendedName>
</protein>
<dbReference type="PROSITE" id="PS50249">
    <property type="entry name" value="MPN"/>
    <property type="match status" value="1"/>
</dbReference>
<keyword evidence="7" id="KW-0833">Ubl conjugation pathway</keyword>
<dbReference type="PANTHER" id="PTHR31728">
    <property type="entry name" value="ABRAXAS FAMILY MEMBER"/>
    <property type="match status" value="1"/>
</dbReference>
<reference evidence="16" key="1">
    <citation type="submission" date="2025-08" db="UniProtKB">
        <authorList>
            <consortium name="Ensembl"/>
        </authorList>
    </citation>
    <scope>IDENTIFICATION</scope>
</reference>
<comment type="similarity">
    <text evidence="12">Belongs to the FAM175 family. Abro1 subfamily.</text>
</comment>
<evidence type="ECO:0000256" key="13">
    <source>
        <dbReference type="SAM" id="Coils"/>
    </source>
</evidence>
<feature type="domain" description="MPN" evidence="15">
    <location>
        <begin position="2"/>
        <end position="149"/>
    </location>
</feature>
<dbReference type="Ensembl" id="ENSACOT00000018468.1">
    <property type="protein sequence ID" value="ENSACOP00000017817.1"/>
    <property type="gene ID" value="ENSACOG00000012325.1"/>
</dbReference>
<proteinExistence type="inferred from homology"/>
<evidence type="ECO:0000256" key="1">
    <source>
        <dbReference type="ARBA" id="ARBA00004123"/>
    </source>
</evidence>
<evidence type="ECO:0000256" key="9">
    <source>
        <dbReference type="ARBA" id="ARBA00023212"/>
    </source>
</evidence>
<feature type="compositionally biased region" description="Polar residues" evidence="14">
    <location>
        <begin position="311"/>
        <end position="322"/>
    </location>
</feature>
<dbReference type="Pfam" id="PF21125">
    <property type="entry name" value="MPN_2A_DUB_like"/>
    <property type="match status" value="1"/>
</dbReference>
<dbReference type="PRINTS" id="PR02053">
    <property type="entry name" value="BRISCABRO1"/>
</dbReference>
<keyword evidence="9" id="KW-0206">Cytoskeleton</keyword>
<sequence length="374" mass="42375">MAASISGYTFSSVCYYSANSSADHEGFLLGEVRQEETFSISDSQISNTEFLQVIEIHNHEPCSKLFSFYDYAGKVNEENLDRILKDRRKNVIGWYRFRRNTQQQMSYREHIIHKQLTHILGVPDLVFLLFSFISTANNSTHALEYVLFRPNRSTDFFDKDGVMKDIRAIYQVYNALQEKVQAVCIDVEKSERVVESFQAEVDKLKRQIAQKKSEKEQEIRMQQAILSRQMPTDNLEPMFVPRMSYTGFAVEGCTLEDPDVSDPPPPYSDFNASNQESTVGPSLLESNVFMPRPQAVGSSSYVSTNTGLKYSGNGASMPSSQRAVGDNVDESEDSDYENLLEPAESSDSEYSQTRDSRPSPHPDGDSRNTQTSQI</sequence>
<dbReference type="InterPro" id="IPR037518">
    <property type="entry name" value="MPN"/>
</dbReference>
<dbReference type="GO" id="GO:0090307">
    <property type="term" value="P:mitotic spindle assembly"/>
    <property type="evidence" value="ECO:0007669"/>
    <property type="project" value="TreeGrafter"/>
</dbReference>
<evidence type="ECO:0000256" key="5">
    <source>
        <dbReference type="ARBA" id="ARBA00022701"/>
    </source>
</evidence>
<evidence type="ECO:0000256" key="10">
    <source>
        <dbReference type="ARBA" id="ARBA00023242"/>
    </source>
</evidence>
<evidence type="ECO:0000313" key="16">
    <source>
        <dbReference type="Ensembl" id="ENSACOP00000017817.1"/>
    </source>
</evidence>
<keyword evidence="10" id="KW-0539">Nucleus</keyword>
<evidence type="ECO:0000256" key="4">
    <source>
        <dbReference type="ARBA" id="ARBA00022618"/>
    </source>
</evidence>
<dbReference type="GO" id="GO:0008017">
    <property type="term" value="F:microtubule binding"/>
    <property type="evidence" value="ECO:0007669"/>
    <property type="project" value="TreeGrafter"/>
</dbReference>
<feature type="region of interest" description="Disordered" evidence="14">
    <location>
        <begin position="311"/>
        <end position="374"/>
    </location>
</feature>
<dbReference type="GO" id="GO:0051301">
    <property type="term" value="P:cell division"/>
    <property type="evidence" value="ECO:0007669"/>
    <property type="project" value="UniProtKB-KW"/>
</dbReference>
<keyword evidence="11" id="KW-0131">Cell cycle</keyword>
<dbReference type="GO" id="GO:0000922">
    <property type="term" value="C:spindle pole"/>
    <property type="evidence" value="ECO:0007669"/>
    <property type="project" value="UniProtKB-SubCell"/>
</dbReference>
<name>A0A8B9G500_9PSIT</name>
<feature type="compositionally biased region" description="Basic and acidic residues" evidence="14">
    <location>
        <begin position="352"/>
        <end position="366"/>
    </location>
</feature>
<dbReference type="GO" id="GO:0005874">
    <property type="term" value="C:microtubule"/>
    <property type="evidence" value="ECO:0007669"/>
    <property type="project" value="UniProtKB-KW"/>
</dbReference>
<dbReference type="GO" id="GO:0031593">
    <property type="term" value="F:polyubiquitin modification-dependent protein binding"/>
    <property type="evidence" value="ECO:0007669"/>
    <property type="project" value="TreeGrafter"/>
</dbReference>
<feature type="coiled-coil region" evidence="13">
    <location>
        <begin position="187"/>
        <end position="221"/>
    </location>
</feature>
<accession>A0A8B9G500</accession>
<keyword evidence="3" id="KW-0963">Cytoplasm</keyword>
<evidence type="ECO:0000256" key="2">
    <source>
        <dbReference type="ARBA" id="ARBA00004647"/>
    </source>
</evidence>
<evidence type="ECO:0000259" key="15">
    <source>
        <dbReference type="PROSITE" id="PS50249"/>
    </source>
</evidence>
<evidence type="ECO:0000256" key="14">
    <source>
        <dbReference type="SAM" id="MobiDB-lite"/>
    </source>
</evidence>
<dbReference type="GO" id="GO:0070536">
    <property type="term" value="P:protein K63-linked deubiquitination"/>
    <property type="evidence" value="ECO:0007669"/>
    <property type="project" value="TreeGrafter"/>
</dbReference>
<dbReference type="GO" id="GO:0008608">
    <property type="term" value="P:attachment of spindle microtubules to kinetochore"/>
    <property type="evidence" value="ECO:0007669"/>
    <property type="project" value="TreeGrafter"/>
</dbReference>
<keyword evidence="4" id="KW-0132">Cell division</keyword>
<keyword evidence="6" id="KW-0498">Mitosis</keyword>
<feature type="region of interest" description="Disordered" evidence="14">
    <location>
        <begin position="254"/>
        <end position="278"/>
    </location>
</feature>
<dbReference type="InterPro" id="IPR023238">
    <property type="entry name" value="FAM175"/>
</dbReference>
<dbReference type="InterPro" id="IPR023240">
    <property type="entry name" value="BRISC_Abraxas2"/>
</dbReference>
<evidence type="ECO:0000256" key="6">
    <source>
        <dbReference type="ARBA" id="ARBA00022776"/>
    </source>
</evidence>
<dbReference type="PANTHER" id="PTHR31728:SF1">
    <property type="entry name" value="BRISC COMPLEX SUBUNIT ABRAXAS 2"/>
    <property type="match status" value="1"/>
</dbReference>
<evidence type="ECO:0000256" key="7">
    <source>
        <dbReference type="ARBA" id="ARBA00022786"/>
    </source>
</evidence>
<organism evidence="16 17">
    <name type="scientific">Amazona collaria</name>
    <name type="common">yellow-billed parrot</name>
    <dbReference type="NCBI Taxonomy" id="241587"/>
    <lineage>
        <taxon>Eukaryota</taxon>
        <taxon>Metazoa</taxon>
        <taxon>Chordata</taxon>
        <taxon>Craniata</taxon>
        <taxon>Vertebrata</taxon>
        <taxon>Euteleostomi</taxon>
        <taxon>Archelosauria</taxon>
        <taxon>Archosauria</taxon>
        <taxon>Dinosauria</taxon>
        <taxon>Saurischia</taxon>
        <taxon>Theropoda</taxon>
        <taxon>Coelurosauria</taxon>
        <taxon>Aves</taxon>
        <taxon>Neognathae</taxon>
        <taxon>Neoaves</taxon>
        <taxon>Telluraves</taxon>
        <taxon>Australaves</taxon>
        <taxon>Psittaciformes</taxon>
        <taxon>Psittacidae</taxon>
        <taxon>Amazona</taxon>
    </lineage>
</organism>
<evidence type="ECO:0000256" key="3">
    <source>
        <dbReference type="ARBA" id="ARBA00022490"/>
    </source>
</evidence>
<dbReference type="PRINTS" id="PR02051">
    <property type="entry name" value="PROTEINF175"/>
</dbReference>
<evidence type="ECO:0000313" key="17">
    <source>
        <dbReference type="Proteomes" id="UP000694522"/>
    </source>
</evidence>
<feature type="compositionally biased region" description="Acidic residues" evidence="14">
    <location>
        <begin position="327"/>
        <end position="338"/>
    </location>
</feature>
<dbReference type="GO" id="GO:0005634">
    <property type="term" value="C:nucleus"/>
    <property type="evidence" value="ECO:0007669"/>
    <property type="project" value="UniProtKB-SubCell"/>
</dbReference>
<reference evidence="16" key="2">
    <citation type="submission" date="2025-09" db="UniProtKB">
        <authorList>
            <consortium name="Ensembl"/>
        </authorList>
    </citation>
    <scope>IDENTIFICATION</scope>
</reference>
<keyword evidence="17" id="KW-1185">Reference proteome</keyword>
<evidence type="ECO:0000256" key="12">
    <source>
        <dbReference type="ARBA" id="ARBA00035115"/>
    </source>
</evidence>
<keyword evidence="8 13" id="KW-0175">Coiled coil</keyword>
<comment type="subcellular location">
    <subcellularLocation>
        <location evidence="2">Cytoplasm</location>
        <location evidence="2">Cytoskeleton</location>
        <location evidence="2">Spindle pole</location>
    </subcellularLocation>
    <subcellularLocation>
        <location evidence="1">Nucleus</location>
    </subcellularLocation>
</comment>
<dbReference type="AlphaFoldDB" id="A0A8B9G500"/>